<evidence type="ECO:0008006" key="3">
    <source>
        <dbReference type="Google" id="ProtNLM"/>
    </source>
</evidence>
<organism evidence="1 2">
    <name type="scientific">Hydrogenophaga defluvii</name>
    <dbReference type="NCBI Taxonomy" id="249410"/>
    <lineage>
        <taxon>Bacteria</taxon>
        <taxon>Pseudomonadati</taxon>
        <taxon>Pseudomonadota</taxon>
        <taxon>Betaproteobacteria</taxon>
        <taxon>Burkholderiales</taxon>
        <taxon>Comamonadaceae</taxon>
        <taxon>Hydrogenophaga</taxon>
    </lineage>
</organism>
<keyword evidence="2" id="KW-1185">Reference proteome</keyword>
<reference evidence="2" key="1">
    <citation type="journal article" date="2019" name="Int. J. Syst. Evol. Microbiol.">
        <title>The Global Catalogue of Microorganisms (GCM) 10K type strain sequencing project: providing services to taxonomists for standard genome sequencing and annotation.</title>
        <authorList>
            <consortium name="The Broad Institute Genomics Platform"/>
            <consortium name="The Broad Institute Genome Sequencing Center for Infectious Disease"/>
            <person name="Wu L."/>
            <person name="Ma J."/>
        </authorList>
    </citation>
    <scope>NUCLEOTIDE SEQUENCE [LARGE SCALE GENOMIC DNA]</scope>
    <source>
        <strain evidence="2">CCUG 53903</strain>
    </source>
</reference>
<gene>
    <name evidence="1" type="ORF">ACFQU0_05065</name>
</gene>
<evidence type="ECO:0000313" key="2">
    <source>
        <dbReference type="Proteomes" id="UP001596457"/>
    </source>
</evidence>
<name>A0ABW2S9B7_9BURK</name>
<dbReference type="Proteomes" id="UP001596457">
    <property type="component" value="Unassembled WGS sequence"/>
</dbReference>
<evidence type="ECO:0000313" key="1">
    <source>
        <dbReference type="EMBL" id="MFC7459797.1"/>
    </source>
</evidence>
<sequence length="114" mass="12630">MDEFTWSATVQTAERSVNGQLIVQVGQRIGGRPITLTAIDRQSAWIARSTLEQLAAWGDIPGLQLTLSIRGIPRTVVFRANEGKAIEAQPVMHFSDVDPTDWYTATLNFMEVEA</sequence>
<dbReference type="RefSeq" id="WP_382199041.1">
    <property type="nucleotide sequence ID" value="NZ_JBHTBZ010000012.1"/>
</dbReference>
<accession>A0ABW2S9B7</accession>
<dbReference type="EMBL" id="JBHTBZ010000012">
    <property type="protein sequence ID" value="MFC7459797.1"/>
    <property type="molecule type" value="Genomic_DNA"/>
</dbReference>
<proteinExistence type="predicted"/>
<protein>
    <recommendedName>
        <fullName evidence="3">Phage tail protein</fullName>
    </recommendedName>
</protein>
<comment type="caution">
    <text evidence="1">The sequence shown here is derived from an EMBL/GenBank/DDBJ whole genome shotgun (WGS) entry which is preliminary data.</text>
</comment>